<comment type="caution">
    <text evidence="2">The sequence shown here is derived from an EMBL/GenBank/DDBJ whole genome shotgun (WGS) entry which is preliminary data.</text>
</comment>
<keyword evidence="3" id="KW-1185">Reference proteome</keyword>
<evidence type="ECO:0000313" key="2">
    <source>
        <dbReference type="EMBL" id="KAG9440937.1"/>
    </source>
</evidence>
<dbReference type="Proteomes" id="UP000825729">
    <property type="component" value="Unassembled WGS sequence"/>
</dbReference>
<feature type="compositionally biased region" description="Basic and acidic residues" evidence="1">
    <location>
        <begin position="148"/>
        <end position="160"/>
    </location>
</feature>
<dbReference type="AlphaFoldDB" id="A0AAV7E0M0"/>
<organism evidence="2 3">
    <name type="scientific">Aristolochia fimbriata</name>
    <name type="common">White veined hardy Dutchman's pipe vine</name>
    <dbReference type="NCBI Taxonomy" id="158543"/>
    <lineage>
        <taxon>Eukaryota</taxon>
        <taxon>Viridiplantae</taxon>
        <taxon>Streptophyta</taxon>
        <taxon>Embryophyta</taxon>
        <taxon>Tracheophyta</taxon>
        <taxon>Spermatophyta</taxon>
        <taxon>Magnoliopsida</taxon>
        <taxon>Magnoliidae</taxon>
        <taxon>Piperales</taxon>
        <taxon>Aristolochiaceae</taxon>
        <taxon>Aristolochia</taxon>
    </lineage>
</organism>
<sequence>MSDSPFFLHSEKLQMHPDELEHDSFPVTVASEFSHDTSLSGFNWIIWNSQKSHCRAGLKSILLRPGIKALPLSHTLTVKQMTALRFCRVQPELRLDFLRVNIPSHTLSSSHGTSVTLTGFLRTKIKSQVAGDWRDQRTSSLRNPPPQSDKRRLVLGDDNKRHRPIIVSPQ</sequence>
<reference evidence="2 3" key="1">
    <citation type="submission" date="2021-07" db="EMBL/GenBank/DDBJ databases">
        <title>The Aristolochia fimbriata genome: insights into angiosperm evolution, floral development and chemical biosynthesis.</title>
        <authorList>
            <person name="Jiao Y."/>
        </authorList>
    </citation>
    <scope>NUCLEOTIDE SEQUENCE [LARGE SCALE GENOMIC DNA]</scope>
    <source>
        <strain evidence="2">IBCAS-2021</strain>
        <tissue evidence="2">Leaf</tissue>
    </source>
</reference>
<evidence type="ECO:0000256" key="1">
    <source>
        <dbReference type="SAM" id="MobiDB-lite"/>
    </source>
</evidence>
<feature type="region of interest" description="Disordered" evidence="1">
    <location>
        <begin position="131"/>
        <end position="170"/>
    </location>
</feature>
<evidence type="ECO:0000313" key="3">
    <source>
        <dbReference type="Proteomes" id="UP000825729"/>
    </source>
</evidence>
<dbReference type="EMBL" id="JAINDJ010000008">
    <property type="protein sequence ID" value="KAG9440937.1"/>
    <property type="molecule type" value="Genomic_DNA"/>
</dbReference>
<name>A0AAV7E0M0_ARIFI</name>
<protein>
    <submittedName>
        <fullName evidence="2">Uncharacterized protein</fullName>
    </submittedName>
</protein>
<gene>
    <name evidence="2" type="ORF">H6P81_021102</name>
</gene>
<proteinExistence type="predicted"/>
<accession>A0AAV7E0M0</accession>